<protein>
    <submittedName>
        <fullName evidence="1">Uncharacterized protein</fullName>
    </submittedName>
</protein>
<proteinExistence type="predicted"/>
<reference evidence="1" key="1">
    <citation type="journal article" date="2015" name="Nature">
        <title>Complex archaea that bridge the gap between prokaryotes and eukaryotes.</title>
        <authorList>
            <person name="Spang A."/>
            <person name="Saw J.H."/>
            <person name="Jorgensen S.L."/>
            <person name="Zaremba-Niedzwiedzka K."/>
            <person name="Martijn J."/>
            <person name="Lind A.E."/>
            <person name="van Eijk R."/>
            <person name="Schleper C."/>
            <person name="Guy L."/>
            <person name="Ettema T.J."/>
        </authorList>
    </citation>
    <scope>NUCLEOTIDE SEQUENCE</scope>
</reference>
<dbReference type="AlphaFoldDB" id="A0A0F9HGM6"/>
<comment type="caution">
    <text evidence="1">The sequence shown here is derived from an EMBL/GenBank/DDBJ whole genome shotgun (WGS) entry which is preliminary data.</text>
</comment>
<sequence>MLNARIPESEFIKAAEGWEKARARIARLEAALKGLSNFAGRAAGQDYQELTIEAAWMTVSENAADALKET</sequence>
<accession>A0A0F9HGM6</accession>
<dbReference type="EMBL" id="LAZR01022752">
    <property type="protein sequence ID" value="KKL80795.1"/>
    <property type="molecule type" value="Genomic_DNA"/>
</dbReference>
<evidence type="ECO:0000313" key="1">
    <source>
        <dbReference type="EMBL" id="KKL80795.1"/>
    </source>
</evidence>
<organism evidence="1">
    <name type="scientific">marine sediment metagenome</name>
    <dbReference type="NCBI Taxonomy" id="412755"/>
    <lineage>
        <taxon>unclassified sequences</taxon>
        <taxon>metagenomes</taxon>
        <taxon>ecological metagenomes</taxon>
    </lineage>
</organism>
<gene>
    <name evidence="1" type="ORF">LCGC14_2001200</name>
</gene>
<name>A0A0F9HGM6_9ZZZZ</name>